<comment type="function">
    <text evidence="4 6">This protein binds to the 23S rRNA, and is important in its secondary structure. It is located near the subunit interface in the base of the L7/L12 stalk, and near the tRNA binding site of the peptidyltransferase center.</text>
</comment>
<dbReference type="AlphaFoldDB" id="A0A0G1C623"/>
<dbReference type="InterPro" id="IPR019906">
    <property type="entry name" value="Ribosomal_uL6_bac-type"/>
</dbReference>
<dbReference type="GO" id="GO:0003735">
    <property type="term" value="F:structural constituent of ribosome"/>
    <property type="evidence" value="ECO:0007669"/>
    <property type="project" value="UniProtKB-UniRule"/>
</dbReference>
<keyword evidence="2 4" id="KW-0689">Ribosomal protein</keyword>
<evidence type="ECO:0000256" key="3">
    <source>
        <dbReference type="ARBA" id="ARBA00023274"/>
    </source>
</evidence>
<evidence type="ECO:0000259" key="7">
    <source>
        <dbReference type="Pfam" id="PF00347"/>
    </source>
</evidence>
<dbReference type="InterPro" id="IPR002358">
    <property type="entry name" value="Ribosomal_uL6_CS"/>
</dbReference>
<organism evidence="8 9">
    <name type="scientific">Candidatus Woesebacteria bacterium GW2011_GWC1_43_10b</name>
    <dbReference type="NCBI Taxonomy" id="1618585"/>
    <lineage>
        <taxon>Bacteria</taxon>
        <taxon>Candidatus Woeseibacteriota</taxon>
    </lineage>
</organism>
<evidence type="ECO:0000256" key="4">
    <source>
        <dbReference type="HAMAP-Rule" id="MF_01365"/>
    </source>
</evidence>
<evidence type="ECO:0000256" key="5">
    <source>
        <dbReference type="RuleBase" id="RU003869"/>
    </source>
</evidence>
<dbReference type="FunFam" id="3.90.930.12:FF:000001">
    <property type="entry name" value="50S ribosomal protein L6"/>
    <property type="match status" value="1"/>
</dbReference>
<dbReference type="PIRSF" id="PIRSF002162">
    <property type="entry name" value="Ribosomal_L6"/>
    <property type="match status" value="1"/>
</dbReference>
<evidence type="ECO:0000313" key="8">
    <source>
        <dbReference type="EMBL" id="KKS81022.1"/>
    </source>
</evidence>
<dbReference type="NCBIfam" id="TIGR03654">
    <property type="entry name" value="L6_bact"/>
    <property type="match status" value="1"/>
</dbReference>
<dbReference type="InterPro" id="IPR036789">
    <property type="entry name" value="Ribosomal_uL6-like_a/b-dom_sf"/>
</dbReference>
<dbReference type="GO" id="GO:0022625">
    <property type="term" value="C:cytosolic large ribosomal subunit"/>
    <property type="evidence" value="ECO:0007669"/>
    <property type="project" value="UniProtKB-UniRule"/>
</dbReference>
<evidence type="ECO:0000313" key="9">
    <source>
        <dbReference type="Proteomes" id="UP000034611"/>
    </source>
</evidence>
<dbReference type="Proteomes" id="UP000034611">
    <property type="component" value="Unassembled WGS sequence"/>
</dbReference>
<proteinExistence type="inferred from homology"/>
<dbReference type="PANTHER" id="PTHR11655:SF14">
    <property type="entry name" value="LARGE RIBOSOMAL SUBUNIT PROTEIN UL6M"/>
    <property type="match status" value="1"/>
</dbReference>
<keyword evidence="4 6" id="KW-0694">RNA-binding</keyword>
<dbReference type="PROSITE" id="PS00525">
    <property type="entry name" value="RIBOSOMAL_L6_1"/>
    <property type="match status" value="1"/>
</dbReference>
<dbReference type="Gene3D" id="3.90.930.12">
    <property type="entry name" value="Ribosomal protein L6, alpha-beta domain"/>
    <property type="match status" value="2"/>
</dbReference>
<comment type="caution">
    <text evidence="8">The sequence shown here is derived from an EMBL/GenBank/DDBJ whole genome shotgun (WGS) entry which is preliminary data.</text>
</comment>
<dbReference type="GO" id="GO:0019843">
    <property type="term" value="F:rRNA binding"/>
    <property type="evidence" value="ECO:0007669"/>
    <property type="project" value="UniProtKB-UniRule"/>
</dbReference>
<gene>
    <name evidence="4" type="primary">rplF</name>
    <name evidence="8" type="ORF">UV56_C0002G0027</name>
</gene>
<evidence type="ECO:0000256" key="2">
    <source>
        <dbReference type="ARBA" id="ARBA00022980"/>
    </source>
</evidence>
<dbReference type="SUPFAM" id="SSF56053">
    <property type="entry name" value="Ribosomal protein L6"/>
    <property type="match status" value="2"/>
</dbReference>
<dbReference type="Pfam" id="PF00347">
    <property type="entry name" value="Ribosomal_L6"/>
    <property type="match status" value="2"/>
</dbReference>
<evidence type="ECO:0000256" key="1">
    <source>
        <dbReference type="ARBA" id="ARBA00009356"/>
    </source>
</evidence>
<accession>A0A0G1C623</accession>
<dbReference type="HAMAP" id="MF_01365_B">
    <property type="entry name" value="Ribosomal_uL6_B"/>
    <property type="match status" value="1"/>
</dbReference>
<sequence length="182" mass="19604">MARFGRLPVELPEGVKAEMDSGGVKISGPKGTLTFLLPKRVTVKIEGSVLTVEKKGDSKIARALQGTTRANLRNMVKGVTEGWSKTLEIEGAGYRAELKGKDLSLAIGYSHPVVIKAPEGIGFKIEKNVITVEGADKAMVGQVAADVRESRRPDPYKAKGIRYQYEVIRRKPGKAAAKTEGA</sequence>
<dbReference type="PRINTS" id="PR00059">
    <property type="entry name" value="RIBOSOMALL6"/>
</dbReference>
<comment type="similarity">
    <text evidence="1 4 5">Belongs to the universal ribosomal protein uL6 family.</text>
</comment>
<dbReference type="InterPro" id="IPR020040">
    <property type="entry name" value="Ribosomal_uL6_a/b-dom"/>
</dbReference>
<feature type="domain" description="Large ribosomal subunit protein uL6 alpha-beta" evidence="7">
    <location>
        <begin position="91"/>
        <end position="163"/>
    </location>
</feature>
<dbReference type="GO" id="GO:0002181">
    <property type="term" value="P:cytoplasmic translation"/>
    <property type="evidence" value="ECO:0007669"/>
    <property type="project" value="TreeGrafter"/>
</dbReference>
<keyword evidence="4 6" id="KW-0699">rRNA-binding</keyword>
<dbReference type="PANTHER" id="PTHR11655">
    <property type="entry name" value="60S/50S RIBOSOMAL PROTEIN L6/L9"/>
    <property type="match status" value="1"/>
</dbReference>
<keyword evidence="3 4" id="KW-0687">Ribonucleoprotein</keyword>
<feature type="domain" description="Large ribosomal subunit protein uL6 alpha-beta" evidence="7">
    <location>
        <begin position="12"/>
        <end position="82"/>
    </location>
</feature>
<name>A0A0G1C623_9BACT</name>
<comment type="subunit">
    <text evidence="4">Part of the 50S ribosomal subunit.</text>
</comment>
<dbReference type="InterPro" id="IPR000702">
    <property type="entry name" value="Ribosomal_uL6-like"/>
</dbReference>
<protein>
    <recommendedName>
        <fullName evidence="4">Large ribosomal subunit protein uL6</fullName>
    </recommendedName>
</protein>
<evidence type="ECO:0000256" key="6">
    <source>
        <dbReference type="RuleBase" id="RU003870"/>
    </source>
</evidence>
<dbReference type="EMBL" id="LCEY01000002">
    <property type="protein sequence ID" value="KKS81022.1"/>
    <property type="molecule type" value="Genomic_DNA"/>
</dbReference>
<reference evidence="8 9" key="1">
    <citation type="journal article" date="2015" name="Nature">
        <title>rRNA introns, odd ribosomes, and small enigmatic genomes across a large radiation of phyla.</title>
        <authorList>
            <person name="Brown C.T."/>
            <person name="Hug L.A."/>
            <person name="Thomas B.C."/>
            <person name="Sharon I."/>
            <person name="Castelle C.J."/>
            <person name="Singh A."/>
            <person name="Wilkins M.J."/>
            <person name="Williams K.H."/>
            <person name="Banfield J.F."/>
        </authorList>
    </citation>
    <scope>NUCLEOTIDE SEQUENCE [LARGE SCALE GENOMIC DNA]</scope>
</reference>